<dbReference type="AlphaFoldDB" id="A0A1I1VNU1"/>
<keyword evidence="1" id="KW-0472">Membrane</keyword>
<feature type="transmembrane region" description="Helical" evidence="1">
    <location>
        <begin position="6"/>
        <end position="29"/>
    </location>
</feature>
<keyword evidence="1" id="KW-1133">Transmembrane helix</keyword>
<protein>
    <submittedName>
        <fullName evidence="2">Uncharacterized protein</fullName>
    </submittedName>
</protein>
<dbReference type="RefSeq" id="WP_091183304.1">
    <property type="nucleotide sequence ID" value="NZ_FOMT01000001.1"/>
</dbReference>
<accession>A0A1I1VNU1</accession>
<dbReference type="EMBL" id="FOMT01000001">
    <property type="protein sequence ID" value="SFD84686.1"/>
    <property type="molecule type" value="Genomic_DNA"/>
</dbReference>
<reference evidence="3" key="1">
    <citation type="submission" date="2016-10" db="EMBL/GenBank/DDBJ databases">
        <authorList>
            <person name="Varghese N."/>
            <person name="Submissions S."/>
        </authorList>
    </citation>
    <scope>NUCLEOTIDE SEQUENCE [LARGE SCALE GENOMIC DNA]</scope>
    <source>
        <strain evidence="3">CGMCC 1.10784</strain>
    </source>
</reference>
<dbReference type="Proteomes" id="UP000198855">
    <property type="component" value="Unassembled WGS sequence"/>
</dbReference>
<name>A0A1I1VNU1_9BACL</name>
<feature type="transmembrane region" description="Helical" evidence="1">
    <location>
        <begin position="36"/>
        <end position="54"/>
    </location>
</feature>
<feature type="transmembrane region" description="Helical" evidence="1">
    <location>
        <begin position="60"/>
        <end position="77"/>
    </location>
</feature>
<evidence type="ECO:0000313" key="3">
    <source>
        <dbReference type="Proteomes" id="UP000198855"/>
    </source>
</evidence>
<gene>
    <name evidence="2" type="ORF">SAMN05216378_1712</name>
</gene>
<proteinExistence type="predicted"/>
<keyword evidence="1" id="KW-0812">Transmembrane</keyword>
<evidence type="ECO:0000313" key="2">
    <source>
        <dbReference type="EMBL" id="SFD84686.1"/>
    </source>
</evidence>
<evidence type="ECO:0000256" key="1">
    <source>
        <dbReference type="SAM" id="Phobius"/>
    </source>
</evidence>
<dbReference type="STRING" id="1045775.SAMN05216378_1712"/>
<sequence length="86" mass="9545">MLDFGLMMLTVFIIILTLIFYAGIFLDFIKPSILQVHLLGIHLTLFGVIILLAFEGARGFGFTFGLIGLFIGIFGSFRNPGMTKDQ</sequence>
<organism evidence="2 3">
    <name type="scientific">Paenibacillus catalpae</name>
    <dbReference type="NCBI Taxonomy" id="1045775"/>
    <lineage>
        <taxon>Bacteria</taxon>
        <taxon>Bacillati</taxon>
        <taxon>Bacillota</taxon>
        <taxon>Bacilli</taxon>
        <taxon>Bacillales</taxon>
        <taxon>Paenibacillaceae</taxon>
        <taxon>Paenibacillus</taxon>
    </lineage>
</organism>
<keyword evidence="3" id="KW-1185">Reference proteome</keyword>
<dbReference type="OrthoDB" id="2628392at2"/>